<protein>
    <submittedName>
        <fullName evidence="1">LexA-related DNA-binding protein</fullName>
    </submittedName>
</protein>
<keyword evidence="1" id="KW-0238">DNA-binding</keyword>
<name>W0I158_9EURY</name>
<dbReference type="Proteomes" id="UP000019027">
    <property type="component" value="Chromosome"/>
</dbReference>
<dbReference type="HOGENOM" id="CLU_2519959_0_0_2"/>
<reference evidence="1 2" key="1">
    <citation type="journal article" date="2014" name="Int. J. Syst. Evol. Microbiol.">
        <title>Thermococcus paralvinellae sp. nov. and Thermococcus cleftensis sp. nov. of hyperthermophilic heterotrophs from deep-sea hydrothermal vents.</title>
        <authorList>
            <person name="Hensley S.A."/>
            <person name="Jung J.H."/>
            <person name="Park C.S."/>
            <person name="Holden J.F."/>
        </authorList>
    </citation>
    <scope>NUCLEOTIDE SEQUENCE [LARGE SCALE GENOMIC DNA]</scope>
    <source>
        <strain evidence="1 2">ES1</strain>
    </source>
</reference>
<evidence type="ECO:0000313" key="2">
    <source>
        <dbReference type="Proteomes" id="UP000019027"/>
    </source>
</evidence>
<dbReference type="GeneID" id="24907919"/>
<dbReference type="InterPro" id="IPR036390">
    <property type="entry name" value="WH_DNA-bd_sf"/>
</dbReference>
<dbReference type="Gene3D" id="1.10.10.10">
    <property type="entry name" value="Winged helix-like DNA-binding domain superfamily/Winged helix DNA-binding domain"/>
    <property type="match status" value="1"/>
</dbReference>
<dbReference type="OrthoDB" id="85694at2157"/>
<keyword evidence="2" id="KW-1185">Reference proteome</keyword>
<dbReference type="STRING" id="582419.TES1_0387"/>
<organism evidence="1 2">
    <name type="scientific">Thermococcus paralvinellae</name>
    <dbReference type="NCBI Taxonomy" id="582419"/>
    <lineage>
        <taxon>Archaea</taxon>
        <taxon>Methanobacteriati</taxon>
        <taxon>Methanobacteriota</taxon>
        <taxon>Thermococci</taxon>
        <taxon>Thermococcales</taxon>
        <taxon>Thermococcaceae</taxon>
        <taxon>Thermococcus</taxon>
    </lineage>
</organism>
<dbReference type="AlphaFoldDB" id="W0I158"/>
<dbReference type="RefSeq" id="WP_042679767.1">
    <property type="nucleotide sequence ID" value="NZ_CP006965.1"/>
</dbReference>
<dbReference type="EMBL" id="CP006965">
    <property type="protein sequence ID" value="AHF79781.1"/>
    <property type="molecule type" value="Genomic_DNA"/>
</dbReference>
<dbReference type="InterPro" id="IPR036388">
    <property type="entry name" value="WH-like_DNA-bd_sf"/>
</dbReference>
<accession>W0I158</accession>
<evidence type="ECO:0000313" key="1">
    <source>
        <dbReference type="EMBL" id="AHF79781.1"/>
    </source>
</evidence>
<sequence>MVNLEEVLELVKKGYTNPKEIAKTLNLAVEEVEGMMRILESLGYIERVKLGSSLCRSCPLRKLCSGECIHFRGQIYLIFKKEVSK</sequence>
<gene>
    <name evidence="1" type="ORF">TES1_0387</name>
</gene>
<dbReference type="SUPFAM" id="SSF46785">
    <property type="entry name" value="Winged helix' DNA-binding domain"/>
    <property type="match status" value="1"/>
</dbReference>
<dbReference type="GO" id="GO:0003677">
    <property type="term" value="F:DNA binding"/>
    <property type="evidence" value="ECO:0007669"/>
    <property type="project" value="UniProtKB-KW"/>
</dbReference>
<proteinExistence type="predicted"/>
<dbReference type="KEGG" id="ths:TES1_0387"/>